<accession>V5XWK3</accession>
<dbReference type="KEGG" id="vg:17729475"/>
<evidence type="ECO:0000256" key="2">
    <source>
        <dbReference type="ARBA" id="ARBA00023015"/>
    </source>
</evidence>
<proteinExistence type="predicted"/>
<sequence>MAKQKIAYSIGDFAKAIGKTEQTLRNWHKEGKLIPFHVSESGHRYYSERQLYEYKSRFFNNSREDKIDTLIKEVQELISVLKKNDN</sequence>
<reference evidence="6 7" key="1">
    <citation type="journal article" date="2013" name="FEMS Microbiol. Lett.">
        <title>Evaluating efficacy of bacteriophage therapy against Staphylococcus aureus infections using a silkworm larval infection model.</title>
        <authorList>
            <person name="Takemura-Uchiyama I."/>
            <person name="Uchiyama J."/>
            <person name="Kato S."/>
            <person name="Inoue T."/>
            <person name="Ujihara T."/>
            <person name="Ohara N."/>
            <person name="Daibata M."/>
            <person name="Matsuzaki S."/>
        </authorList>
    </citation>
    <scope>NUCLEOTIDE SEQUENCE [LARGE SCALE GENOMIC DNA]</scope>
    <source>
        <strain evidence="6 7">S25-3</strain>
    </source>
</reference>
<organismHost>
    <name type="scientific">Staphylococcus aureus</name>
    <dbReference type="NCBI Taxonomy" id="1280"/>
</organismHost>
<dbReference type="InterPro" id="IPR000551">
    <property type="entry name" value="MerR-type_HTH_dom"/>
</dbReference>
<dbReference type="GO" id="GO:0003677">
    <property type="term" value="F:DNA binding"/>
    <property type="evidence" value="ECO:0007669"/>
    <property type="project" value="UniProtKB-KW"/>
</dbReference>
<keyword evidence="1" id="KW-0678">Repressor</keyword>
<evidence type="ECO:0000256" key="4">
    <source>
        <dbReference type="ARBA" id="ARBA00023163"/>
    </source>
</evidence>
<dbReference type="EMBL" id="AB853330">
    <property type="protein sequence ID" value="BAO09266.1"/>
    <property type="molecule type" value="Genomic_DNA"/>
</dbReference>
<dbReference type="InterPro" id="IPR009061">
    <property type="entry name" value="DNA-bd_dom_put_sf"/>
</dbReference>
<evidence type="ECO:0000313" key="7">
    <source>
        <dbReference type="Proteomes" id="UP000204595"/>
    </source>
</evidence>
<protein>
    <recommendedName>
        <fullName evidence="5">HTH merR-type domain-containing protein</fullName>
    </recommendedName>
</protein>
<dbReference type="PANTHER" id="PTHR30204">
    <property type="entry name" value="REDOX-CYCLING DRUG-SENSING TRANSCRIPTIONAL ACTIVATOR SOXR"/>
    <property type="match status" value="1"/>
</dbReference>
<dbReference type="Pfam" id="PF00376">
    <property type="entry name" value="MerR"/>
    <property type="match status" value="1"/>
</dbReference>
<evidence type="ECO:0000259" key="5">
    <source>
        <dbReference type="PROSITE" id="PS50937"/>
    </source>
</evidence>
<dbReference type="PROSITE" id="PS50937">
    <property type="entry name" value="HTH_MERR_2"/>
    <property type="match status" value="1"/>
</dbReference>
<dbReference type="GeneID" id="17729475"/>
<dbReference type="GO" id="GO:0003700">
    <property type="term" value="F:DNA-binding transcription factor activity"/>
    <property type="evidence" value="ECO:0007669"/>
    <property type="project" value="InterPro"/>
</dbReference>
<name>V5XWK3_BPS25</name>
<feature type="domain" description="HTH merR-type" evidence="5">
    <location>
        <begin position="7"/>
        <end position="51"/>
    </location>
</feature>
<dbReference type="InterPro" id="IPR047057">
    <property type="entry name" value="MerR_fam"/>
</dbReference>
<dbReference type="SUPFAM" id="SSF46955">
    <property type="entry name" value="Putative DNA-binding domain"/>
    <property type="match status" value="1"/>
</dbReference>
<keyword evidence="2" id="KW-0805">Transcription regulation</keyword>
<keyword evidence="7" id="KW-1185">Reference proteome</keyword>
<keyword evidence="3" id="KW-0238">DNA-binding</keyword>
<dbReference type="RefSeq" id="YP_008854238.1">
    <property type="nucleotide sequence ID" value="NC_022920.1"/>
</dbReference>
<evidence type="ECO:0000313" key="6">
    <source>
        <dbReference type="EMBL" id="BAO09266.1"/>
    </source>
</evidence>
<dbReference type="Proteomes" id="UP000204595">
    <property type="component" value="Segment"/>
</dbReference>
<dbReference type="Gene3D" id="1.10.1660.10">
    <property type="match status" value="1"/>
</dbReference>
<dbReference type="CDD" id="cd04761">
    <property type="entry name" value="HTH_MerR-SF"/>
    <property type="match status" value="1"/>
</dbReference>
<keyword evidence="4" id="KW-0804">Transcription</keyword>
<evidence type="ECO:0000256" key="3">
    <source>
        <dbReference type="ARBA" id="ARBA00023125"/>
    </source>
</evidence>
<dbReference type="SMART" id="SM00422">
    <property type="entry name" value="HTH_MERR"/>
    <property type="match status" value="1"/>
</dbReference>
<reference evidence="6 7" key="2">
    <citation type="journal article" date="2014" name="Ann. Microbiol.">
        <title>Genomic and phylogenetic traits of Staphylococcus phages S25-3 and S25-4 (family Myoviridae, genus Twort-like viruses).</title>
        <authorList>
            <person name="Takemura-Uchiyama I."/>
            <person name="Uchiyama J."/>
            <person name="Kato S."/>
            <person name="Ujihara T."/>
            <person name="Daibata M."/>
            <person name="Matsuzaki S."/>
        </authorList>
    </citation>
    <scope>NUCLEOTIDE SEQUENCE [LARGE SCALE GENOMIC DNA]</scope>
    <source>
        <strain evidence="6 7">S25-3</strain>
    </source>
</reference>
<evidence type="ECO:0000256" key="1">
    <source>
        <dbReference type="ARBA" id="ARBA00022491"/>
    </source>
</evidence>
<organism evidence="6 7">
    <name type="scientific">Staphylococcus phage S25-3</name>
    <dbReference type="NCBI Taxonomy" id="1041526"/>
    <lineage>
        <taxon>Viruses</taxon>
        <taxon>Duplodnaviria</taxon>
        <taxon>Heunggongvirae</taxon>
        <taxon>Uroviricota</taxon>
        <taxon>Caudoviricetes</taxon>
        <taxon>Herelleviridae</taxon>
        <taxon>Twortvirinae</taxon>
        <taxon>Kayvirus</taxon>
        <taxon>Kayvirus S253</taxon>
    </lineage>
</organism>
<dbReference type="PANTHER" id="PTHR30204:SF69">
    <property type="entry name" value="MERR-FAMILY TRANSCRIPTIONAL REGULATOR"/>
    <property type="match status" value="1"/>
</dbReference>